<dbReference type="Proteomes" id="UP000095285">
    <property type="component" value="Unassembled WGS sequence"/>
</dbReference>
<reference evidence="3" key="1">
    <citation type="submission" date="2012-04" db="EMBL/GenBank/DDBJ databases">
        <title>The Genome Sequence of Loa loa.</title>
        <authorList>
            <consortium name="The Broad Institute Genome Sequencing Platform"/>
            <consortium name="Broad Institute Genome Sequencing Center for Infectious Disease"/>
            <person name="Nutman T.B."/>
            <person name="Fink D.L."/>
            <person name="Russ C."/>
            <person name="Young S."/>
            <person name="Zeng Q."/>
            <person name="Gargeya S."/>
            <person name="Alvarado L."/>
            <person name="Berlin A."/>
            <person name="Chapman S.B."/>
            <person name="Chen Z."/>
            <person name="Freedman E."/>
            <person name="Gellesch M."/>
            <person name="Goldberg J."/>
            <person name="Griggs A."/>
            <person name="Gujja S."/>
            <person name="Heilman E.R."/>
            <person name="Heiman D."/>
            <person name="Howarth C."/>
            <person name="Mehta T."/>
            <person name="Neiman D."/>
            <person name="Pearson M."/>
            <person name="Roberts A."/>
            <person name="Saif S."/>
            <person name="Shea T."/>
            <person name="Shenoy N."/>
            <person name="Sisk P."/>
            <person name="Stolte C."/>
            <person name="Sykes S."/>
            <person name="White J."/>
            <person name="Yandava C."/>
            <person name="Haas B."/>
            <person name="Henn M.R."/>
            <person name="Nusbaum C."/>
            <person name="Birren B."/>
        </authorList>
    </citation>
    <scope>NUCLEOTIDE SEQUENCE [LARGE SCALE GENOMIC DNA]</scope>
</reference>
<feature type="transmembrane region" description="Helical" evidence="2">
    <location>
        <begin position="745"/>
        <end position="770"/>
    </location>
</feature>
<evidence type="ECO:0000256" key="1">
    <source>
        <dbReference type="SAM" id="MobiDB-lite"/>
    </source>
</evidence>
<evidence type="ECO:0000256" key="2">
    <source>
        <dbReference type="SAM" id="Phobius"/>
    </source>
</evidence>
<keyword evidence="3" id="KW-1185">Reference proteome</keyword>
<sequence>MLIEVHGLLQFITLWQEIRSTGKLYTLTRLAYFEAFRLVFVPTPNKIVYGAMVTTLMYFSDLAQNPFTFKTTADNRVFLYQEGMGRTGPYEIVFGRAGTKLFIKKMNKIVTSWVEPTVNLMTVNERTTKWLARRQESSVPEIDCIAETKGRFGAGILYGRKNLVRAYYEMGDSAFDCKDKWCKEELRNIGGKTYHDMEANAVHKKGSIYLGFRNGYIFSYRVINEEEKFSEILFSLDLAHRTPQTEVLGKDDELHLFSTDGKEAIVVICGPITYYRIYNVNPRDGIKVIYLKKSNMTVIQTLTKKCRKADYNAKDAKLVFFMDSSTAYELPLTFNHDGVLKSYPDPKLVRFDNYRGNLQPYEGVESQWPLHLRNGRTLFYNEISTQKTIAHTKVLTNYGNYVKALSYFPIEYIEDEYMGTFRKETAKFPISFYGIINCTVFVIMKFEDFEKVNLEGSGCDKSYKMRAILLDSYITVLRTKDGINVEGVRIKVSIDYNDVEKGIKESGIVVYKHNLVDSEFEKSNSFTIAPNTFHTIHNIGEYTYYQFKLREQCTYFFQRRRITKKAEKDIEDIEFPALAHPCDFEISSAMYDESIPGVVYVMRSKTETALVTPNTIISDAFKHVQNEKFLSNTIYSTSFPYVLYNDSKGASVLSVENPSDVKITFDIKFDTIGIYTGKILYREAEAKRILHAEVEAIEERSNHTVAATKAVVKQDFEKAAFGIESEIMGRPEFHTRKCRLVNAPFFMAFILKVSVLDMLLLLILIILIIYHRAHIIPARRRFKIKMGILRHRKKRKLRDRARRRLRSMSDICSQNPPRIQRTFLATLMTLPKQSQLNLLRRRKRMKEQEMEAKRQAQLIAAAVGQLGGMRQASAPATGKKKSSSTSSSDLVTAGGERNVQTNLRASADATNHSPGET</sequence>
<keyword evidence="2" id="KW-0472">Membrane</keyword>
<keyword evidence="2" id="KW-1133">Transmembrane helix</keyword>
<dbReference type="WBParaSite" id="EN70_4760">
    <property type="protein sequence ID" value="EN70_4760"/>
    <property type="gene ID" value="EN70_4760"/>
</dbReference>
<feature type="compositionally biased region" description="Low complexity" evidence="1">
    <location>
        <begin position="872"/>
        <end position="888"/>
    </location>
</feature>
<feature type="region of interest" description="Disordered" evidence="1">
    <location>
        <begin position="869"/>
        <end position="917"/>
    </location>
</feature>
<keyword evidence="2" id="KW-0812">Transmembrane</keyword>
<protein>
    <submittedName>
        <fullName evidence="4">ER membrane protein complex subunit 1</fullName>
    </submittedName>
</protein>
<name>A0A1I7VP83_LOALO</name>
<proteinExistence type="predicted"/>
<feature type="compositionally biased region" description="Polar residues" evidence="1">
    <location>
        <begin position="898"/>
        <end position="917"/>
    </location>
</feature>
<evidence type="ECO:0000313" key="4">
    <source>
        <dbReference type="WBParaSite" id="EN70_4760"/>
    </source>
</evidence>
<organism evidence="3 4">
    <name type="scientific">Loa loa</name>
    <name type="common">Eye worm</name>
    <name type="synonym">Filaria loa</name>
    <dbReference type="NCBI Taxonomy" id="7209"/>
    <lineage>
        <taxon>Eukaryota</taxon>
        <taxon>Metazoa</taxon>
        <taxon>Ecdysozoa</taxon>
        <taxon>Nematoda</taxon>
        <taxon>Chromadorea</taxon>
        <taxon>Rhabditida</taxon>
        <taxon>Spirurina</taxon>
        <taxon>Spiruromorpha</taxon>
        <taxon>Filarioidea</taxon>
        <taxon>Onchocercidae</taxon>
        <taxon>Loa</taxon>
    </lineage>
</organism>
<accession>A0A1I7VP83</accession>
<dbReference type="AlphaFoldDB" id="A0A1I7VP83"/>
<reference evidence="4" key="2">
    <citation type="submission" date="2016-11" db="UniProtKB">
        <authorList>
            <consortium name="WormBaseParasite"/>
        </authorList>
    </citation>
    <scope>IDENTIFICATION</scope>
</reference>
<evidence type="ECO:0000313" key="3">
    <source>
        <dbReference type="Proteomes" id="UP000095285"/>
    </source>
</evidence>